<keyword evidence="1" id="KW-0812">Transmembrane</keyword>
<organism evidence="2">
    <name type="scientific">groundwater metagenome</name>
    <dbReference type="NCBI Taxonomy" id="717931"/>
    <lineage>
        <taxon>unclassified sequences</taxon>
        <taxon>metagenomes</taxon>
        <taxon>ecological metagenomes</taxon>
    </lineage>
</organism>
<protein>
    <submittedName>
        <fullName evidence="2">Uncharacterized protein</fullName>
    </submittedName>
</protein>
<keyword evidence="1" id="KW-0472">Membrane</keyword>
<sequence>MDNEINDIQWAWMISIYSWIICIICVGIGLSLYLVEPLIGKYLENITGVLLLLLCMSSLAAIISVLKYYMTIGN</sequence>
<feature type="transmembrane region" description="Helical" evidence="1">
    <location>
        <begin position="12"/>
        <end position="34"/>
    </location>
</feature>
<gene>
    <name evidence="2" type="ORF">MSIBF_A2510010</name>
</gene>
<evidence type="ECO:0000313" key="2">
    <source>
        <dbReference type="EMBL" id="CEG12606.1"/>
    </source>
</evidence>
<evidence type="ECO:0000256" key="1">
    <source>
        <dbReference type="SAM" id="Phobius"/>
    </source>
</evidence>
<dbReference type="AlphaFoldDB" id="A0A098EAR1"/>
<proteinExistence type="predicted"/>
<accession>A0A098EAR1</accession>
<feature type="transmembrane region" description="Helical" evidence="1">
    <location>
        <begin position="46"/>
        <end position="69"/>
    </location>
</feature>
<dbReference type="EMBL" id="CCXY01000170">
    <property type="protein sequence ID" value="CEG12606.1"/>
    <property type="molecule type" value="Genomic_DNA"/>
</dbReference>
<name>A0A098EAR1_9ZZZZ</name>
<reference evidence="2" key="1">
    <citation type="submission" date="2014-09" db="EMBL/GenBank/DDBJ databases">
        <authorList>
            <person name="Probst J Alexander"/>
        </authorList>
    </citation>
    <scope>NUCLEOTIDE SEQUENCE</scope>
</reference>
<keyword evidence="1" id="KW-1133">Transmembrane helix</keyword>